<keyword evidence="9" id="KW-1185">Reference proteome</keyword>
<evidence type="ECO:0000256" key="1">
    <source>
        <dbReference type="ARBA" id="ARBA00001602"/>
    </source>
</evidence>
<dbReference type="GO" id="GO:0008360">
    <property type="term" value="P:regulation of cell shape"/>
    <property type="evidence" value="ECO:0007669"/>
    <property type="project" value="UniProtKB-KW"/>
</dbReference>
<evidence type="ECO:0000313" key="9">
    <source>
        <dbReference type="Proteomes" id="UP000034954"/>
    </source>
</evidence>
<gene>
    <name evidence="7" type="primary">murI</name>
    <name evidence="8" type="ORF">BROFUL_01188</name>
</gene>
<evidence type="ECO:0000256" key="4">
    <source>
        <dbReference type="ARBA" id="ARBA00022984"/>
    </source>
</evidence>
<dbReference type="AlphaFoldDB" id="A0A0M2UVP1"/>
<name>A0A0M2UVP1_9BACT</name>
<comment type="caution">
    <text evidence="8">The sequence shown here is derived from an EMBL/GenBank/DDBJ whole genome shotgun (WGS) entry which is preliminary data.</text>
</comment>
<organism evidence="8 9">
    <name type="scientific">Candidatus Brocadia fulgida</name>
    <dbReference type="NCBI Taxonomy" id="380242"/>
    <lineage>
        <taxon>Bacteria</taxon>
        <taxon>Pseudomonadati</taxon>
        <taxon>Planctomycetota</taxon>
        <taxon>Candidatus Brocadiia</taxon>
        <taxon>Candidatus Brocadiales</taxon>
        <taxon>Candidatus Brocadiaceae</taxon>
        <taxon>Candidatus Brocadia</taxon>
    </lineage>
</organism>
<comment type="catalytic activity">
    <reaction evidence="1 7">
        <text>L-glutamate = D-glutamate</text>
        <dbReference type="Rhea" id="RHEA:12813"/>
        <dbReference type="ChEBI" id="CHEBI:29985"/>
        <dbReference type="ChEBI" id="CHEBI:29986"/>
        <dbReference type="EC" id="5.1.1.3"/>
    </reaction>
</comment>
<dbReference type="HAMAP" id="MF_00258">
    <property type="entry name" value="Glu_racemase"/>
    <property type="match status" value="1"/>
</dbReference>
<evidence type="ECO:0000313" key="8">
    <source>
        <dbReference type="EMBL" id="KKO20113.1"/>
    </source>
</evidence>
<keyword evidence="6 7" id="KW-0961">Cell wall biogenesis/degradation</keyword>
<dbReference type="PATRIC" id="fig|380242.3.peg.1467"/>
<keyword evidence="4 7" id="KW-0573">Peptidoglycan synthesis</keyword>
<dbReference type="SUPFAM" id="SSF53681">
    <property type="entry name" value="Aspartate/glutamate racemase"/>
    <property type="match status" value="2"/>
</dbReference>
<dbReference type="GO" id="GO:0009252">
    <property type="term" value="P:peptidoglycan biosynthetic process"/>
    <property type="evidence" value="ECO:0007669"/>
    <property type="project" value="UniProtKB-UniRule"/>
</dbReference>
<dbReference type="InterPro" id="IPR018187">
    <property type="entry name" value="Asp/Glu_racemase_AS_1"/>
</dbReference>
<dbReference type="Proteomes" id="UP000034954">
    <property type="component" value="Unassembled WGS sequence"/>
</dbReference>
<reference evidence="8 9" key="1">
    <citation type="journal article" date="2013" name="BMC Microbiol.">
        <title>Identification of the type II cytochrome c maturation pathway in anammox bacteria by comparative genomics.</title>
        <authorList>
            <person name="Ferousi C."/>
            <person name="Speth D.R."/>
            <person name="Reimann J."/>
            <person name="Op den Camp H.J."/>
            <person name="Allen J.W."/>
            <person name="Keltjens J.T."/>
            <person name="Jetten M.S."/>
        </authorList>
    </citation>
    <scope>NUCLEOTIDE SEQUENCE [LARGE SCALE GENOMIC DNA]</scope>
    <source>
        <strain evidence="8">RU1</strain>
    </source>
</reference>
<comment type="pathway">
    <text evidence="7">Cell wall biogenesis; peptidoglycan biosynthesis.</text>
</comment>
<dbReference type="UniPathway" id="UPA00219"/>
<dbReference type="GO" id="GO:0008881">
    <property type="term" value="F:glutamate racemase activity"/>
    <property type="evidence" value="ECO:0007669"/>
    <property type="project" value="UniProtKB-UniRule"/>
</dbReference>
<keyword evidence="5 7" id="KW-0413">Isomerase</keyword>
<dbReference type="InterPro" id="IPR015942">
    <property type="entry name" value="Asp/Glu/hydantoin_racemase"/>
</dbReference>
<keyword evidence="3 7" id="KW-0133">Cell shape</keyword>
<comment type="function">
    <text evidence="7">Provides the (R)-glutamate required for cell wall biosynthesis.</text>
</comment>
<comment type="similarity">
    <text evidence="7">Belongs to the aspartate/glutamate racemases family.</text>
</comment>
<dbReference type="FunFam" id="3.40.50.1860:FF:000001">
    <property type="entry name" value="Glutamate racemase"/>
    <property type="match status" value="1"/>
</dbReference>
<feature type="binding site" evidence="7">
    <location>
        <begin position="14"/>
        <end position="15"/>
    </location>
    <ligand>
        <name>substrate</name>
    </ligand>
</feature>
<sequence length="276" mass="30078">MKNPGTPSPIGVFDSGIGGISVLAELIKALPWEKFVYFADTLHSPYGTKPEEAVRSLSLKVTEFLAGMGIKSLVVACNTATSAAINEIRRMCPFPVIGMEPAIKPAVELGSAGKILVMATPLTLKSRKFNELVHHYQHRAEIVPVPCVGLVEIIERNPSCSQEVEAYLSHLFSSVSAEDISAIVLGCTHYVLIKKEIAHVVGDKITIIDGNSGTARRLRTVLQNARLLNTVNAEKSPIPVMAQVTFYISGIEREERLAQCKQLLRKEGIFCEEPVS</sequence>
<protein>
    <recommendedName>
        <fullName evidence="2 7">Glutamate racemase</fullName>
        <ecNumber evidence="2 7">5.1.1.3</ecNumber>
    </recommendedName>
</protein>
<dbReference type="GO" id="GO:0071555">
    <property type="term" value="P:cell wall organization"/>
    <property type="evidence" value="ECO:0007669"/>
    <property type="project" value="UniProtKB-KW"/>
</dbReference>
<dbReference type="PROSITE" id="PS00923">
    <property type="entry name" value="ASP_GLU_RACEMASE_1"/>
    <property type="match status" value="1"/>
</dbReference>
<evidence type="ECO:0000256" key="3">
    <source>
        <dbReference type="ARBA" id="ARBA00022960"/>
    </source>
</evidence>
<dbReference type="PANTHER" id="PTHR21198">
    <property type="entry name" value="GLUTAMATE RACEMASE"/>
    <property type="match status" value="1"/>
</dbReference>
<proteinExistence type="inferred from homology"/>
<dbReference type="InterPro" id="IPR001920">
    <property type="entry name" value="Asp/Glu_race"/>
</dbReference>
<feature type="active site" description="Proton donor/acceptor" evidence="7">
    <location>
        <position position="187"/>
    </location>
</feature>
<feature type="active site" description="Proton donor/acceptor" evidence="7">
    <location>
        <position position="77"/>
    </location>
</feature>
<dbReference type="InterPro" id="IPR004391">
    <property type="entry name" value="Glu_race"/>
</dbReference>
<dbReference type="EMBL" id="LAQJ01000126">
    <property type="protein sequence ID" value="KKO20113.1"/>
    <property type="molecule type" value="Genomic_DNA"/>
</dbReference>
<feature type="binding site" evidence="7">
    <location>
        <begin position="78"/>
        <end position="79"/>
    </location>
    <ligand>
        <name>substrate</name>
    </ligand>
</feature>
<dbReference type="Gene3D" id="3.40.50.1860">
    <property type="match status" value="2"/>
</dbReference>
<dbReference type="PANTHER" id="PTHR21198:SF3">
    <property type="entry name" value="GLUTAMATE RACEMASE"/>
    <property type="match status" value="1"/>
</dbReference>
<evidence type="ECO:0000256" key="5">
    <source>
        <dbReference type="ARBA" id="ARBA00023235"/>
    </source>
</evidence>
<dbReference type="NCBIfam" id="TIGR00067">
    <property type="entry name" value="glut_race"/>
    <property type="match status" value="1"/>
</dbReference>
<dbReference type="Pfam" id="PF01177">
    <property type="entry name" value="Asp_Glu_race"/>
    <property type="match status" value="1"/>
</dbReference>
<evidence type="ECO:0000256" key="7">
    <source>
        <dbReference type="HAMAP-Rule" id="MF_00258"/>
    </source>
</evidence>
<feature type="binding site" evidence="7">
    <location>
        <begin position="46"/>
        <end position="47"/>
    </location>
    <ligand>
        <name>substrate</name>
    </ligand>
</feature>
<dbReference type="EC" id="5.1.1.3" evidence="2 7"/>
<accession>A0A0M2UVP1</accession>
<feature type="binding site" evidence="7">
    <location>
        <begin position="188"/>
        <end position="189"/>
    </location>
    <ligand>
        <name>substrate</name>
    </ligand>
</feature>
<evidence type="ECO:0000256" key="2">
    <source>
        <dbReference type="ARBA" id="ARBA00013090"/>
    </source>
</evidence>
<evidence type="ECO:0000256" key="6">
    <source>
        <dbReference type="ARBA" id="ARBA00023316"/>
    </source>
</evidence>